<dbReference type="Pfam" id="PF14526">
    <property type="entry name" value="Cass2"/>
    <property type="match status" value="1"/>
</dbReference>
<accession>A0ABY9X889</accession>
<keyword evidence="3" id="KW-1185">Reference proteome</keyword>
<dbReference type="Gene3D" id="3.20.80.10">
    <property type="entry name" value="Regulatory factor, effector binding domain"/>
    <property type="match status" value="1"/>
</dbReference>
<proteinExistence type="predicted"/>
<name>A0ABY9X889_9BACT</name>
<dbReference type="SUPFAM" id="SSF55136">
    <property type="entry name" value="Probable bacterial effector-binding domain"/>
    <property type="match status" value="1"/>
</dbReference>
<dbReference type="Proteomes" id="UP001611383">
    <property type="component" value="Chromosome"/>
</dbReference>
<feature type="domain" description="AraC effector-binding" evidence="1">
    <location>
        <begin position="1"/>
        <end position="161"/>
    </location>
</feature>
<dbReference type="PANTHER" id="PTHR36444">
    <property type="entry name" value="TRANSCRIPTIONAL REGULATOR PROTEIN YOBU-RELATED"/>
    <property type="match status" value="1"/>
</dbReference>
<evidence type="ECO:0000313" key="2">
    <source>
        <dbReference type="EMBL" id="WNG51610.1"/>
    </source>
</evidence>
<organism evidence="2 3">
    <name type="scientific">Archangium minus</name>
    <dbReference type="NCBI Taxonomy" id="83450"/>
    <lineage>
        <taxon>Bacteria</taxon>
        <taxon>Pseudomonadati</taxon>
        <taxon>Myxococcota</taxon>
        <taxon>Myxococcia</taxon>
        <taxon>Myxococcales</taxon>
        <taxon>Cystobacterineae</taxon>
        <taxon>Archangiaceae</taxon>
        <taxon>Archangium</taxon>
    </lineage>
</organism>
<dbReference type="InterPro" id="IPR029441">
    <property type="entry name" value="Cass2"/>
</dbReference>
<protein>
    <submittedName>
        <fullName evidence="2">GyrI-like domain-containing protein</fullName>
    </submittedName>
</protein>
<dbReference type="PANTHER" id="PTHR36444:SF2">
    <property type="entry name" value="TRANSCRIPTIONAL REGULATOR PROTEIN YOBU-RELATED"/>
    <property type="match status" value="1"/>
</dbReference>
<dbReference type="InterPro" id="IPR011256">
    <property type="entry name" value="Reg_factor_effector_dom_sf"/>
</dbReference>
<dbReference type="EMBL" id="CP043494">
    <property type="protein sequence ID" value="WNG51610.1"/>
    <property type="molecule type" value="Genomic_DNA"/>
</dbReference>
<reference evidence="2 3" key="1">
    <citation type="submission" date="2019-08" db="EMBL/GenBank/DDBJ databases">
        <title>Archangium and Cystobacter genomes.</title>
        <authorList>
            <person name="Chen I.-C.K."/>
            <person name="Wielgoss S."/>
        </authorList>
    </citation>
    <scope>NUCLEOTIDE SEQUENCE [LARGE SCALE GENOMIC DNA]</scope>
    <source>
        <strain evidence="2 3">Cbm 6</strain>
    </source>
</reference>
<evidence type="ECO:0000259" key="1">
    <source>
        <dbReference type="SMART" id="SM00871"/>
    </source>
</evidence>
<dbReference type="InterPro" id="IPR010499">
    <property type="entry name" value="AraC_E-bd"/>
</dbReference>
<dbReference type="RefSeq" id="WP_395811882.1">
    <property type="nucleotide sequence ID" value="NZ_CP043494.1"/>
</dbReference>
<dbReference type="SMART" id="SM00871">
    <property type="entry name" value="AraC_E_bind"/>
    <property type="match status" value="1"/>
</dbReference>
<evidence type="ECO:0000313" key="3">
    <source>
        <dbReference type="Proteomes" id="UP001611383"/>
    </source>
</evidence>
<sequence>MDVREVSRGDIKLVGIKVVGRTQELSQRVPPAWLELTRKMEAIRHKVDPGLFYGVTPESDHLNDGQGGVYSYWVATEVSAFEEVPEGMTTLSVPAQRYAVATCKGGPEQIEAAYIGLAQWVAAAGRQARADAYGFELYDVRRQRPTPPYETFDYDIYKPLS</sequence>
<dbReference type="InterPro" id="IPR053182">
    <property type="entry name" value="YobU-like_regulator"/>
</dbReference>
<gene>
    <name evidence="2" type="ORF">F0U60_51420</name>
</gene>